<comment type="function">
    <text evidence="4 5">Cell division protein that is part of the divisome complex and is recruited early to the Z-ring. Probably stimulates Z-ring formation, perhaps through the cross-linking of FtsZ protofilaments. Its function overlaps with FtsA.</text>
</comment>
<dbReference type="GO" id="GO:0005737">
    <property type="term" value="C:cytoplasm"/>
    <property type="evidence" value="ECO:0007669"/>
    <property type="project" value="UniProtKB-SubCell"/>
</dbReference>
<evidence type="ECO:0000256" key="5">
    <source>
        <dbReference type="HAMAP-Rule" id="MF_01197"/>
    </source>
</evidence>
<gene>
    <name evidence="5" type="primary">sepF</name>
    <name evidence="6" type="ordered locus">Slip_0819</name>
</gene>
<comment type="subcellular location">
    <subcellularLocation>
        <location evidence="5">Cytoplasm</location>
    </subcellularLocation>
    <text evidence="5">Localizes to the division site, in a FtsZ-dependent manner.</text>
</comment>
<sequence length="146" mass="16611">MGFVDKFWQFFGVETETKEELVELPIEPEERKFDRKGNLVSIHSTKTIKVVVCEPADFDEVKTIADNLKSRRQVVINLERTPAESRQRIIDFVSGTTYALDGHIQKIGDHIFLFAPSNVEISVDTRSAVRTSYIFTRPGPFGGTDF</sequence>
<keyword evidence="7" id="KW-1185">Reference proteome</keyword>
<keyword evidence="3 5" id="KW-0131">Cell cycle</keyword>
<dbReference type="EMBL" id="CP002048">
    <property type="protein sequence ID" value="ADI01599.1"/>
    <property type="molecule type" value="Genomic_DNA"/>
</dbReference>
<dbReference type="HOGENOM" id="CLU_078499_4_1_9"/>
<evidence type="ECO:0000256" key="2">
    <source>
        <dbReference type="ARBA" id="ARBA00023210"/>
    </source>
</evidence>
<dbReference type="STRING" id="643648.Slip_0819"/>
<reference evidence="7" key="1">
    <citation type="journal article" date="2010" name="Stand. Genomic Sci.">
        <title>Complete genome sequence of Syntrophothermus lipocalidus type strain (TGB-C1T).</title>
        <authorList>
            <consortium name="US DOE Joint Genome Institute (JGI-PGF)"/>
            <person name="Djao O."/>
            <person name="Zhang X."/>
            <person name="Lucas S."/>
            <person name="Lapidus A."/>
            <person name="Glavina Del Rio T."/>
            <person name="Nolan M."/>
            <person name="Tice H."/>
            <person name="Cheng J."/>
            <person name="Han C."/>
            <person name="Tapia R."/>
            <person name="Goodwin L."/>
            <person name="Pitluck S."/>
            <person name="Liolios K."/>
            <person name="Ivanova N."/>
            <person name="Mavromatis K."/>
            <person name="Mikhailova N."/>
            <person name="Ovchinnikova G."/>
            <person name="Pati A."/>
            <person name="Brambilla E."/>
            <person name="Chen A."/>
            <person name="Palaniappan K."/>
            <person name="Land M."/>
            <person name="Hauser L."/>
            <person name="Chang Y."/>
            <person name="Jeffries C."/>
            <person name="Rohde M."/>
            <person name="Sikorski J."/>
            <person name="Spring S."/>
            <person name="Goker M."/>
            <person name="Detter J."/>
            <person name="Woyke T."/>
            <person name="Bristow J."/>
            <person name="Eisen J."/>
            <person name="Markowitz V."/>
            <person name="Hugenholtz P."/>
            <person name="Kyrpides N."/>
            <person name="Klenk H."/>
        </authorList>
    </citation>
    <scope>NUCLEOTIDE SEQUENCE [LARGE SCALE GENOMIC DNA]</scope>
    <source>
        <strain evidence="7">DSM 12680 / TGB-C1</strain>
    </source>
</reference>
<dbReference type="InterPro" id="IPR007561">
    <property type="entry name" value="Cell_div_SepF/SepF-rel"/>
</dbReference>
<dbReference type="HAMAP" id="MF_01197">
    <property type="entry name" value="SepF"/>
    <property type="match status" value="1"/>
</dbReference>
<reference evidence="6 7" key="2">
    <citation type="journal article" date="2010" name="Stand. Genomic Sci.">
        <title>Complete genome sequence of Syntrophothermus lipocalidus type strain (TGB-C1).</title>
        <authorList>
            <person name="Djao O.D."/>
            <person name="Zhang X."/>
            <person name="Lucas S."/>
            <person name="Lapidus A."/>
            <person name="Del Rio T.G."/>
            <person name="Nolan M."/>
            <person name="Tice H."/>
            <person name="Cheng J.F."/>
            <person name="Han C."/>
            <person name="Tapia R."/>
            <person name="Goodwin L."/>
            <person name="Pitluck S."/>
            <person name="Liolios K."/>
            <person name="Ivanova N."/>
            <person name="Mavromatis K."/>
            <person name="Mikhailova N."/>
            <person name="Ovchinnikova G."/>
            <person name="Pati A."/>
            <person name="Brambilla E."/>
            <person name="Chen A."/>
            <person name="Palaniappan K."/>
            <person name="Land M."/>
            <person name="Hauser L."/>
            <person name="Chang Y.J."/>
            <person name="Jeffries C.D."/>
            <person name="Rohde M."/>
            <person name="Sikorski J."/>
            <person name="Spring S."/>
            <person name="Goker M."/>
            <person name="Detter J.C."/>
            <person name="Woyke T."/>
            <person name="Bristow J."/>
            <person name="Eisen J.A."/>
            <person name="Markowitz V."/>
            <person name="Hugenholtz P."/>
            <person name="Kyrpides N.C."/>
            <person name="Klenk H.P."/>
        </authorList>
    </citation>
    <scope>NUCLEOTIDE SEQUENCE [LARGE SCALE GENOMIC DNA]</scope>
    <source>
        <strain evidence="7">DSM 12680 / TGB-C1</strain>
    </source>
</reference>
<organism evidence="6 7">
    <name type="scientific">Syntrophothermus lipocalidus (strain DSM 12680 / TGB-C1)</name>
    <dbReference type="NCBI Taxonomy" id="643648"/>
    <lineage>
        <taxon>Bacteria</taxon>
        <taxon>Bacillati</taxon>
        <taxon>Bacillota</taxon>
        <taxon>Clostridia</taxon>
        <taxon>Eubacteriales</taxon>
        <taxon>Syntrophomonadaceae</taxon>
        <taxon>Syntrophothermus</taxon>
    </lineage>
</organism>
<dbReference type="GO" id="GO:0000917">
    <property type="term" value="P:division septum assembly"/>
    <property type="evidence" value="ECO:0007669"/>
    <property type="project" value="UniProtKB-KW"/>
</dbReference>
<keyword evidence="5" id="KW-0963">Cytoplasm</keyword>
<dbReference type="PANTHER" id="PTHR35798">
    <property type="entry name" value="CELL DIVISION PROTEIN SEPF"/>
    <property type="match status" value="1"/>
</dbReference>
<evidence type="ECO:0000313" key="6">
    <source>
        <dbReference type="EMBL" id="ADI01599.1"/>
    </source>
</evidence>
<dbReference type="InterPro" id="IPR023052">
    <property type="entry name" value="Cell_div_SepF"/>
</dbReference>
<evidence type="ECO:0000313" key="7">
    <source>
        <dbReference type="Proteomes" id="UP000000378"/>
    </source>
</evidence>
<dbReference type="KEGG" id="slp:Slip_0819"/>
<dbReference type="Pfam" id="PF04472">
    <property type="entry name" value="SepF"/>
    <property type="match status" value="1"/>
</dbReference>
<comment type="similarity">
    <text evidence="5">Belongs to the SepF family.</text>
</comment>
<dbReference type="RefSeq" id="WP_013175001.1">
    <property type="nucleotide sequence ID" value="NC_014220.1"/>
</dbReference>
<dbReference type="Gene3D" id="3.30.110.150">
    <property type="entry name" value="SepF-like protein"/>
    <property type="match status" value="1"/>
</dbReference>
<name>D7CLL4_SYNLT</name>
<evidence type="ECO:0000256" key="4">
    <source>
        <dbReference type="ARBA" id="ARBA00044936"/>
    </source>
</evidence>
<dbReference type="AlphaFoldDB" id="D7CLL4"/>
<dbReference type="Proteomes" id="UP000000378">
    <property type="component" value="Chromosome"/>
</dbReference>
<accession>D7CLL4</accession>
<evidence type="ECO:0000256" key="1">
    <source>
        <dbReference type="ARBA" id="ARBA00022618"/>
    </source>
</evidence>
<dbReference type="eggNOG" id="COG1799">
    <property type="taxonomic scope" value="Bacteria"/>
</dbReference>
<keyword evidence="1 5" id="KW-0132">Cell division</keyword>
<evidence type="ECO:0000256" key="3">
    <source>
        <dbReference type="ARBA" id="ARBA00023306"/>
    </source>
</evidence>
<proteinExistence type="inferred from homology"/>
<comment type="subunit">
    <text evidence="5">Homodimer. Interacts with FtsZ.</text>
</comment>
<protein>
    <recommendedName>
        <fullName evidence="5">Cell division protein SepF</fullName>
    </recommendedName>
</protein>
<dbReference type="OrthoDB" id="9815206at2"/>
<keyword evidence="2 5" id="KW-0717">Septation</keyword>
<dbReference type="PANTHER" id="PTHR35798:SF1">
    <property type="entry name" value="CELL DIVISION PROTEIN SEPF"/>
    <property type="match status" value="1"/>
</dbReference>
<dbReference type="InterPro" id="IPR038594">
    <property type="entry name" value="SepF-like_sf"/>
</dbReference>
<dbReference type="GO" id="GO:0043093">
    <property type="term" value="P:FtsZ-dependent cytokinesis"/>
    <property type="evidence" value="ECO:0007669"/>
    <property type="project" value="UniProtKB-UniRule"/>
</dbReference>